<reference evidence="1" key="1">
    <citation type="submission" date="2018-05" db="EMBL/GenBank/DDBJ databases">
        <authorList>
            <person name="Lanie J.A."/>
            <person name="Ng W.-L."/>
            <person name="Kazmierczak K.M."/>
            <person name="Andrzejewski T.M."/>
            <person name="Davidsen T.M."/>
            <person name="Wayne K.J."/>
            <person name="Tettelin H."/>
            <person name="Glass J.I."/>
            <person name="Rusch D."/>
            <person name="Podicherti R."/>
            <person name="Tsui H.-C.T."/>
            <person name="Winkler M.E."/>
        </authorList>
    </citation>
    <scope>NUCLEOTIDE SEQUENCE</scope>
</reference>
<dbReference type="EMBL" id="UINC01062554">
    <property type="protein sequence ID" value="SVB89294.1"/>
    <property type="molecule type" value="Genomic_DNA"/>
</dbReference>
<feature type="non-terminal residue" evidence="1">
    <location>
        <position position="200"/>
    </location>
</feature>
<proteinExistence type="predicted"/>
<evidence type="ECO:0000313" key="1">
    <source>
        <dbReference type="EMBL" id="SVB89294.1"/>
    </source>
</evidence>
<organism evidence="1">
    <name type="scientific">marine metagenome</name>
    <dbReference type="NCBI Taxonomy" id="408172"/>
    <lineage>
        <taxon>unclassified sequences</taxon>
        <taxon>metagenomes</taxon>
        <taxon>ecological metagenomes</taxon>
    </lineage>
</organism>
<protein>
    <submittedName>
        <fullName evidence="1">Uncharacterized protein</fullName>
    </submittedName>
</protein>
<gene>
    <name evidence="1" type="ORF">METZ01_LOCUS242148</name>
</gene>
<accession>A0A382HPK0</accession>
<sequence length="200" mass="22117">MPKPQGIICPIVDVPKTLRELITSAQSLNSLDPVTVVAPSLTSLRSLRYEVGSGGLFNVNFTTLTRIATQITAQSFVDDGLVPLSHTMRTATLMRLTSEISGELAAFSETNGLRDSLNSTFISLSDTDPESLSLIRDTGKDLSQTVIQLYEKFTNFTDSFYDTNEILDRASEQIPTISRQKLNKFGTFICYLAPHYSPRQ</sequence>
<name>A0A382HPK0_9ZZZZ</name>
<dbReference type="AlphaFoldDB" id="A0A382HPK0"/>